<feature type="compositionally biased region" description="Low complexity" evidence="1">
    <location>
        <begin position="12"/>
        <end position="35"/>
    </location>
</feature>
<feature type="compositionally biased region" description="Polar residues" evidence="1">
    <location>
        <begin position="650"/>
        <end position="660"/>
    </location>
</feature>
<dbReference type="EMBL" id="KV453929">
    <property type="protein sequence ID" value="ODV73791.1"/>
    <property type="molecule type" value="Genomic_DNA"/>
</dbReference>
<dbReference type="InterPro" id="IPR051640">
    <property type="entry name" value="GRB10-interact_GYF"/>
</dbReference>
<dbReference type="Proteomes" id="UP000094389">
    <property type="component" value="Unassembled WGS sequence"/>
</dbReference>
<dbReference type="STRING" id="983966.A0A1E4S2R9"/>
<name>A0A1E4S2R9_CYBJN</name>
<dbReference type="GeneID" id="30988050"/>
<dbReference type="PROSITE" id="PS50829">
    <property type="entry name" value="GYF"/>
    <property type="match status" value="1"/>
</dbReference>
<dbReference type="SUPFAM" id="SSF55277">
    <property type="entry name" value="GYF domain"/>
    <property type="match status" value="1"/>
</dbReference>
<dbReference type="Pfam" id="PF02213">
    <property type="entry name" value="GYF"/>
    <property type="match status" value="1"/>
</dbReference>
<dbReference type="InterPro" id="IPR035445">
    <property type="entry name" value="GYF-like_dom_sf"/>
</dbReference>
<dbReference type="InterPro" id="IPR003169">
    <property type="entry name" value="GYF"/>
</dbReference>
<dbReference type="AlphaFoldDB" id="A0A1E4S2R9"/>
<dbReference type="CDD" id="cd00072">
    <property type="entry name" value="GYF"/>
    <property type="match status" value="1"/>
</dbReference>
<feature type="compositionally biased region" description="Polar residues" evidence="1">
    <location>
        <begin position="36"/>
        <end position="48"/>
    </location>
</feature>
<gene>
    <name evidence="3" type="ORF">CYBJADRAFT_161994</name>
</gene>
<dbReference type="RefSeq" id="XP_020070830.1">
    <property type="nucleotide sequence ID" value="XM_020213654.1"/>
</dbReference>
<dbReference type="GO" id="GO:0005829">
    <property type="term" value="C:cytosol"/>
    <property type="evidence" value="ECO:0007669"/>
    <property type="project" value="TreeGrafter"/>
</dbReference>
<evidence type="ECO:0000313" key="3">
    <source>
        <dbReference type="EMBL" id="ODV73791.1"/>
    </source>
</evidence>
<dbReference type="OMA" id="RQEFLRW"/>
<accession>A0A1E4S2R9</accession>
<evidence type="ECO:0000256" key="1">
    <source>
        <dbReference type="SAM" id="MobiDB-lite"/>
    </source>
</evidence>
<dbReference type="SMART" id="SM00444">
    <property type="entry name" value="GYF"/>
    <property type="match status" value="1"/>
</dbReference>
<feature type="region of interest" description="Disordered" evidence="1">
    <location>
        <begin position="641"/>
        <end position="663"/>
    </location>
</feature>
<proteinExistence type="predicted"/>
<keyword evidence="4" id="KW-1185">Reference proteome</keyword>
<reference evidence="3 4" key="1">
    <citation type="journal article" date="2016" name="Proc. Natl. Acad. Sci. U.S.A.">
        <title>Comparative genomics of biotechnologically important yeasts.</title>
        <authorList>
            <person name="Riley R."/>
            <person name="Haridas S."/>
            <person name="Wolfe K.H."/>
            <person name="Lopes M.R."/>
            <person name="Hittinger C.T."/>
            <person name="Goeker M."/>
            <person name="Salamov A.A."/>
            <person name="Wisecaver J.H."/>
            <person name="Long T.M."/>
            <person name="Calvey C.H."/>
            <person name="Aerts A.L."/>
            <person name="Barry K.W."/>
            <person name="Choi C."/>
            <person name="Clum A."/>
            <person name="Coughlan A.Y."/>
            <person name="Deshpande S."/>
            <person name="Douglass A.P."/>
            <person name="Hanson S.J."/>
            <person name="Klenk H.-P."/>
            <person name="LaButti K.M."/>
            <person name="Lapidus A."/>
            <person name="Lindquist E.A."/>
            <person name="Lipzen A.M."/>
            <person name="Meier-Kolthoff J.P."/>
            <person name="Ohm R.A."/>
            <person name="Otillar R.P."/>
            <person name="Pangilinan J.L."/>
            <person name="Peng Y."/>
            <person name="Rokas A."/>
            <person name="Rosa C.A."/>
            <person name="Scheuner C."/>
            <person name="Sibirny A.A."/>
            <person name="Slot J.C."/>
            <person name="Stielow J.B."/>
            <person name="Sun H."/>
            <person name="Kurtzman C.P."/>
            <person name="Blackwell M."/>
            <person name="Grigoriev I.V."/>
            <person name="Jeffries T.W."/>
        </authorList>
    </citation>
    <scope>NUCLEOTIDE SEQUENCE [LARGE SCALE GENOMIC DNA]</scope>
    <source>
        <strain evidence="4">ATCC 18201 / CBS 1600 / BCRC 20928 / JCM 3617 / NBRC 0987 / NRRL Y-1542</strain>
    </source>
</reference>
<feature type="domain" description="GYF" evidence="2">
    <location>
        <begin position="209"/>
        <end position="256"/>
    </location>
</feature>
<evidence type="ECO:0000313" key="4">
    <source>
        <dbReference type="Proteomes" id="UP000094389"/>
    </source>
</evidence>
<evidence type="ECO:0000259" key="2">
    <source>
        <dbReference type="PROSITE" id="PS50829"/>
    </source>
</evidence>
<dbReference type="OrthoDB" id="48509at2759"/>
<feature type="compositionally biased region" description="Low complexity" evidence="1">
    <location>
        <begin position="291"/>
        <end position="310"/>
    </location>
</feature>
<sequence length="795" mass="86916">MSQSSSLSFGPSWMRPRSSRQSSSADISAQRSNSSNWGRNSDFQNPQSAAGDVNAPLDFNQSAKVVYKKIEKSYTLDELLQVWSTLQQKLQSVGFEDKYRSLDPIRDLVNQVQHDVSLQQKKNTSNVAELEARLGEIDQWAQRENNGLDFASILSGVKSQRVQSPAPAAAFEARAVPLQRESSFMSAHSPLVSSASFLNTQQQYLQPADIKWEYLDPQGNLQGPFDGQMMENWYEGGYLLPTLQLKREGSNFMTLQEFVASVNNSLTPFLTPLPKAQPQTLQPTPHRFNQEQAQILQQQPQQQQQQQQQQDFSALDSSNIFGSSQSFLPQVQAAQQSAIFGSGRSSPWAPQSALGTPTLNGTQDFGIVNQSSFISNFNDNVSVAATASSSLVNVHERDDDIFNQIHSQVLNNVLTDETTNVSITPTTESNASPVVPAPSIDGLHVDEAIYKTVDDPAPISDIQPQLQNVPVQKRDAKKQVKAKAVEVKTEKPVAASKPSVAPWAKKASVSNAEPRLTLSEIQKLEAEKQAKNQKIKAEQDRLVAAQLLADATNSLKEAQVSNSKTSLPATATWASAKKPASTPTKSLLDIQREELAASAAATAASSLSTSSGVSKIAKHQPPSFASVASSPSNAWTTVTAKKPVVKPTAPHTTNQSSKQLTPDMLRSISAPVTSTTAGRQPSSSNKAVSPRQEFLTWCRSTMKLHKGIQIDGILELILELPFGPDSSEIIADTIYSNSSTMDGRRFSQEFMKRRKAVETQVNDGLSWTDALHISAIDDDDGWDFQVVKKKGKRRN</sequence>
<feature type="region of interest" description="Disordered" evidence="1">
    <location>
        <begin position="1"/>
        <end position="55"/>
    </location>
</feature>
<protein>
    <recommendedName>
        <fullName evidence="2">GYF domain-containing protein</fullName>
    </recommendedName>
</protein>
<dbReference type="Gene3D" id="3.30.1490.40">
    <property type="match status" value="1"/>
</dbReference>
<dbReference type="PANTHER" id="PTHR14445">
    <property type="entry name" value="GRB10 INTERACTING GYF PROTEIN"/>
    <property type="match status" value="1"/>
</dbReference>
<organism evidence="3 4">
    <name type="scientific">Cyberlindnera jadinii (strain ATCC 18201 / CBS 1600 / BCRC 20928 / JCM 3617 / NBRC 0987 / NRRL Y-1542)</name>
    <name type="common">Torula yeast</name>
    <name type="synonym">Candida utilis</name>
    <dbReference type="NCBI Taxonomy" id="983966"/>
    <lineage>
        <taxon>Eukaryota</taxon>
        <taxon>Fungi</taxon>
        <taxon>Dikarya</taxon>
        <taxon>Ascomycota</taxon>
        <taxon>Saccharomycotina</taxon>
        <taxon>Saccharomycetes</taxon>
        <taxon>Phaffomycetales</taxon>
        <taxon>Phaffomycetaceae</taxon>
        <taxon>Cyberlindnera</taxon>
    </lineage>
</organism>
<feature type="region of interest" description="Disordered" evidence="1">
    <location>
        <begin position="291"/>
        <end position="313"/>
    </location>
</feature>
<dbReference type="PANTHER" id="PTHR14445:SF36">
    <property type="entry name" value="FI03272P-RELATED"/>
    <property type="match status" value="1"/>
</dbReference>